<dbReference type="InterPro" id="IPR011333">
    <property type="entry name" value="SKP1/BTB/POZ_sf"/>
</dbReference>
<organism evidence="2 3">
    <name type="scientific">Meloidogyne hapla</name>
    <name type="common">Root-knot nematode worm</name>
    <dbReference type="NCBI Taxonomy" id="6305"/>
    <lineage>
        <taxon>Eukaryota</taxon>
        <taxon>Metazoa</taxon>
        <taxon>Ecdysozoa</taxon>
        <taxon>Nematoda</taxon>
        <taxon>Chromadorea</taxon>
        <taxon>Rhabditida</taxon>
        <taxon>Tylenchina</taxon>
        <taxon>Tylenchomorpha</taxon>
        <taxon>Tylenchoidea</taxon>
        <taxon>Meloidogynidae</taxon>
        <taxon>Meloidogyninae</taxon>
        <taxon>Meloidogyne</taxon>
    </lineage>
</organism>
<dbReference type="CDD" id="cd18186">
    <property type="entry name" value="BTB_POZ_ZBTB_KLHL-like"/>
    <property type="match status" value="1"/>
</dbReference>
<dbReference type="Pfam" id="PF00651">
    <property type="entry name" value="BTB"/>
    <property type="match status" value="1"/>
</dbReference>
<sequence>MKTIISNIEWKLPEFNAIYLASFNSIQLKSYRFYISECDSLAWELCLEFNRQKNNNVNIWLCQIGPDRINGPVNTKYKIYAIKDGESLEIAKSTYKFEYQEKLGFTEIEFKKLMSFDGKLSFYCEVLADYNFIDNLKDTYMDIFEKEIFTDCVIKVGDEIIKTHRCVLAKNSEVFRKMFEQKGMTETQN</sequence>
<dbReference type="InterPro" id="IPR000210">
    <property type="entry name" value="BTB/POZ_dom"/>
</dbReference>
<accession>A0A1I8C3J6</accession>
<name>A0A1I8C3J6_MELHA</name>
<dbReference type="PROSITE" id="PS50097">
    <property type="entry name" value="BTB"/>
    <property type="match status" value="1"/>
</dbReference>
<dbReference type="SUPFAM" id="SSF54695">
    <property type="entry name" value="POZ domain"/>
    <property type="match status" value="1"/>
</dbReference>
<evidence type="ECO:0000313" key="2">
    <source>
        <dbReference type="Proteomes" id="UP000095281"/>
    </source>
</evidence>
<proteinExistence type="predicted"/>
<evidence type="ECO:0000313" key="3">
    <source>
        <dbReference type="WBParaSite" id="MhA1_Contig969.frz3.gene6"/>
    </source>
</evidence>
<protein>
    <submittedName>
        <fullName evidence="3">BTB domain-containing protein</fullName>
    </submittedName>
</protein>
<dbReference type="Gene3D" id="3.30.710.10">
    <property type="entry name" value="Potassium Channel Kv1.1, Chain A"/>
    <property type="match status" value="1"/>
</dbReference>
<reference evidence="3" key="1">
    <citation type="submission" date="2016-11" db="UniProtKB">
        <authorList>
            <consortium name="WormBaseParasite"/>
        </authorList>
    </citation>
    <scope>IDENTIFICATION</scope>
</reference>
<evidence type="ECO:0000259" key="1">
    <source>
        <dbReference type="PROSITE" id="PS50097"/>
    </source>
</evidence>
<keyword evidence="2" id="KW-1185">Reference proteome</keyword>
<dbReference type="WBParaSite" id="MhA1_Contig969.frz3.gene6">
    <property type="protein sequence ID" value="MhA1_Contig969.frz3.gene6"/>
    <property type="gene ID" value="MhA1_Contig969.frz3.gene6"/>
</dbReference>
<dbReference type="Proteomes" id="UP000095281">
    <property type="component" value="Unplaced"/>
</dbReference>
<feature type="domain" description="BTB" evidence="1">
    <location>
        <begin position="150"/>
        <end position="189"/>
    </location>
</feature>
<dbReference type="AlphaFoldDB" id="A0A1I8C3J6"/>